<dbReference type="PROSITE" id="PS00136">
    <property type="entry name" value="SUBTILASE_ASP"/>
    <property type="match status" value="1"/>
</dbReference>
<keyword evidence="3" id="KW-0964">Secreted</keyword>
<evidence type="ECO:0000259" key="14">
    <source>
        <dbReference type="Pfam" id="PF06280"/>
    </source>
</evidence>
<evidence type="ECO:0000256" key="4">
    <source>
        <dbReference type="ARBA" id="ARBA00022670"/>
    </source>
</evidence>
<protein>
    <recommendedName>
        <fullName evidence="17">Subtilisin-like protein</fullName>
    </recommendedName>
</protein>
<dbReference type="GO" id="GO:0006508">
    <property type="term" value="P:proteolysis"/>
    <property type="evidence" value="ECO:0007669"/>
    <property type="project" value="UniProtKB-KW"/>
</dbReference>
<dbReference type="SUPFAM" id="SSF52743">
    <property type="entry name" value="Subtilisin-like"/>
    <property type="match status" value="1"/>
</dbReference>
<dbReference type="PRINTS" id="PR00723">
    <property type="entry name" value="SUBTILISIN"/>
</dbReference>
<dbReference type="PANTHER" id="PTHR43806:SF66">
    <property type="entry name" value="SERIN ENDOPEPTIDASE"/>
    <property type="match status" value="1"/>
</dbReference>
<dbReference type="EMBL" id="JAFJYH010000492">
    <property type="protein sequence ID" value="KAG4411317.1"/>
    <property type="molecule type" value="Genomic_DNA"/>
</dbReference>
<dbReference type="InterPro" id="IPR023828">
    <property type="entry name" value="Peptidase_S8_Ser-AS"/>
</dbReference>
<dbReference type="Proteomes" id="UP000664132">
    <property type="component" value="Unassembled WGS sequence"/>
</dbReference>
<dbReference type="Gene3D" id="3.50.30.30">
    <property type="match status" value="1"/>
</dbReference>
<feature type="domain" description="PA" evidence="13">
    <location>
        <begin position="371"/>
        <end position="429"/>
    </location>
</feature>
<dbReference type="GO" id="GO:0016020">
    <property type="term" value="C:membrane"/>
    <property type="evidence" value="ECO:0007669"/>
    <property type="project" value="InterPro"/>
</dbReference>
<evidence type="ECO:0000256" key="5">
    <source>
        <dbReference type="ARBA" id="ARBA00022729"/>
    </source>
</evidence>
<dbReference type="InterPro" id="IPR000209">
    <property type="entry name" value="Peptidase_S8/S53_dom"/>
</dbReference>
<dbReference type="Pfam" id="PF00082">
    <property type="entry name" value="Peptidase_S8"/>
    <property type="match status" value="1"/>
</dbReference>
<evidence type="ECO:0000256" key="9">
    <source>
        <dbReference type="PROSITE-ProRule" id="PRU01240"/>
    </source>
</evidence>
<dbReference type="PROSITE" id="PS51892">
    <property type="entry name" value="SUBTILASE"/>
    <property type="match status" value="1"/>
</dbReference>
<dbReference type="SUPFAM" id="SSF52025">
    <property type="entry name" value="PA domain"/>
    <property type="match status" value="1"/>
</dbReference>
<evidence type="ECO:0000256" key="8">
    <source>
        <dbReference type="PIRSR" id="PIRSR615500-1"/>
    </source>
</evidence>
<feature type="active site" description="Charge relay system" evidence="8 9">
    <location>
        <position position="216"/>
    </location>
</feature>
<dbReference type="PROSITE" id="PS00138">
    <property type="entry name" value="SUBTILASE_SER"/>
    <property type="match status" value="1"/>
</dbReference>
<evidence type="ECO:0000313" key="16">
    <source>
        <dbReference type="Proteomes" id="UP000664132"/>
    </source>
</evidence>
<gene>
    <name evidence="15" type="ORF">IFR04_015544</name>
</gene>
<dbReference type="InterPro" id="IPR015500">
    <property type="entry name" value="Peptidase_S8_subtilisin-rel"/>
</dbReference>
<dbReference type="Pfam" id="PF02225">
    <property type="entry name" value="PA"/>
    <property type="match status" value="1"/>
</dbReference>
<comment type="caution">
    <text evidence="15">The sequence shown here is derived from an EMBL/GenBank/DDBJ whole genome shotgun (WGS) entry which is preliminary data.</text>
</comment>
<evidence type="ECO:0000256" key="3">
    <source>
        <dbReference type="ARBA" id="ARBA00022525"/>
    </source>
</evidence>
<dbReference type="AlphaFoldDB" id="A0A8H7T2V0"/>
<feature type="active site" description="Charge relay system" evidence="8 9">
    <location>
        <position position="168"/>
    </location>
</feature>
<keyword evidence="4 9" id="KW-0645">Protease</keyword>
<evidence type="ECO:0000256" key="11">
    <source>
        <dbReference type="SAM" id="SignalP"/>
    </source>
</evidence>
<dbReference type="Pfam" id="PF06280">
    <property type="entry name" value="fn3_5"/>
    <property type="match status" value="1"/>
</dbReference>
<dbReference type="InterPro" id="IPR050131">
    <property type="entry name" value="Peptidase_S8_subtilisin-like"/>
</dbReference>
<feature type="chain" id="PRO_5034031300" description="Subtilisin-like protein" evidence="11">
    <location>
        <begin position="20"/>
        <end position="887"/>
    </location>
</feature>
<dbReference type="CDD" id="cd07489">
    <property type="entry name" value="Peptidases_S8_5"/>
    <property type="match status" value="1"/>
</dbReference>
<evidence type="ECO:0000256" key="2">
    <source>
        <dbReference type="ARBA" id="ARBA00022512"/>
    </source>
</evidence>
<comment type="similarity">
    <text evidence="1 9 10">Belongs to the peptidase S8 family.</text>
</comment>
<dbReference type="InterPro" id="IPR010435">
    <property type="entry name" value="C5a/SBT2-like_Fn3"/>
</dbReference>
<evidence type="ECO:0008006" key="17">
    <source>
        <dbReference type="Google" id="ProtNLM"/>
    </source>
</evidence>
<dbReference type="InterPro" id="IPR046450">
    <property type="entry name" value="PA_dom_sf"/>
</dbReference>
<proteinExistence type="inferred from homology"/>
<dbReference type="InterPro" id="IPR036852">
    <property type="entry name" value="Peptidase_S8/S53_dom_sf"/>
</dbReference>
<evidence type="ECO:0000256" key="1">
    <source>
        <dbReference type="ARBA" id="ARBA00011073"/>
    </source>
</evidence>
<evidence type="ECO:0000313" key="15">
    <source>
        <dbReference type="EMBL" id="KAG4411317.1"/>
    </source>
</evidence>
<evidence type="ECO:0000256" key="6">
    <source>
        <dbReference type="ARBA" id="ARBA00022801"/>
    </source>
</evidence>
<organism evidence="15 16">
    <name type="scientific">Cadophora malorum</name>
    <dbReference type="NCBI Taxonomy" id="108018"/>
    <lineage>
        <taxon>Eukaryota</taxon>
        <taxon>Fungi</taxon>
        <taxon>Dikarya</taxon>
        <taxon>Ascomycota</taxon>
        <taxon>Pezizomycotina</taxon>
        <taxon>Leotiomycetes</taxon>
        <taxon>Helotiales</taxon>
        <taxon>Ploettnerulaceae</taxon>
        <taxon>Cadophora</taxon>
    </lineage>
</organism>
<name>A0A8H7T2V0_9HELO</name>
<dbReference type="PROSITE" id="PS00137">
    <property type="entry name" value="SUBTILASE_HIS"/>
    <property type="match status" value="1"/>
</dbReference>
<evidence type="ECO:0000259" key="12">
    <source>
        <dbReference type="Pfam" id="PF00082"/>
    </source>
</evidence>
<feature type="signal peptide" evidence="11">
    <location>
        <begin position="1"/>
        <end position="19"/>
    </location>
</feature>
<keyword evidence="2" id="KW-0134">Cell wall</keyword>
<evidence type="ECO:0000259" key="13">
    <source>
        <dbReference type="Pfam" id="PF02225"/>
    </source>
</evidence>
<dbReference type="InterPro" id="IPR023827">
    <property type="entry name" value="Peptidase_S8_Asp-AS"/>
</dbReference>
<dbReference type="Gene3D" id="3.40.50.200">
    <property type="entry name" value="Peptidase S8/S53 domain"/>
    <property type="match status" value="1"/>
</dbReference>
<dbReference type="GO" id="GO:0004252">
    <property type="term" value="F:serine-type endopeptidase activity"/>
    <property type="evidence" value="ECO:0007669"/>
    <property type="project" value="UniProtKB-UniRule"/>
</dbReference>
<dbReference type="InterPro" id="IPR034187">
    <property type="entry name" value="Peptidases_S8_5"/>
</dbReference>
<keyword evidence="6 9" id="KW-0378">Hydrolase</keyword>
<reference evidence="15" key="1">
    <citation type="submission" date="2021-02" db="EMBL/GenBank/DDBJ databases">
        <title>Genome sequence Cadophora malorum strain M34.</title>
        <authorList>
            <person name="Stefanovic E."/>
            <person name="Vu D."/>
            <person name="Scully C."/>
            <person name="Dijksterhuis J."/>
            <person name="Roader J."/>
            <person name="Houbraken J."/>
        </authorList>
    </citation>
    <scope>NUCLEOTIDE SEQUENCE</scope>
    <source>
        <strain evidence="15">M34</strain>
    </source>
</reference>
<feature type="domain" description="Peptidase S8/S53" evidence="12">
    <location>
        <begin position="159"/>
        <end position="577"/>
    </location>
</feature>
<evidence type="ECO:0000256" key="7">
    <source>
        <dbReference type="ARBA" id="ARBA00022825"/>
    </source>
</evidence>
<dbReference type="OrthoDB" id="10256524at2759"/>
<dbReference type="InterPro" id="IPR022398">
    <property type="entry name" value="Peptidase_S8_His-AS"/>
</dbReference>
<keyword evidence="7 9" id="KW-0720">Serine protease</keyword>
<dbReference type="PANTHER" id="PTHR43806">
    <property type="entry name" value="PEPTIDASE S8"/>
    <property type="match status" value="1"/>
</dbReference>
<sequence length="887" mass="92188">MLFSKQVVLFFQAASLASAVTLPSGYKASPRSQKVVPGAFIVTFESSLPSSANFYQNLTANGIPVTTRQTFDPTIFGGTSFHLHDVNDTHLDTIGNFTQVKSISPVRLHQRAAPVGDVANVAKLWSAAKLQGRAVADSEDMTTHKMTGVDKLQAEGLDGSGITIGIIDTGIDYNLPALGGGIGPGFKVAYGYDLVGDYDANGNPAPDDDPMDCLGHGTHVAGIIGASNDPYILGVAPNATLHMYKVFACEDNAPTDILIQAFIMAHNNGVDVITSSIGSNNGWPEDPWSAATAAIVAAGTPCMLAAGNAGEDGMFYASSAASGTDVTAVGSVDNTNTPTAATIATYTADGGAPVEFVYNLAVGNFSGISLPIVATSLDSTVADDGCAPITVDLTGTIALIRRGTCTFDSKVANAVAAGAQYVFLYNNVAIPVSPAITVTDVLGVAMLTNVLGEEMVAELAAGHKIQATFGKDPILKIDTPGPVNDASGNTMSTFSSYGLSAENTIKPLVSGPGGSILSTYLTSAGSYAVLSGTSMATPFVAGVVALYMQAKGRGISPKVINSALAATANPLNFNDGTKNSTFLASVAQQGSGVVDAYQMVRGGIAISEANLALNDTANFVKNPAFYVENTGKTSMTYILSHQPAANSYAFDNSYGTADNYGVVSFPPQMDEKYSSVVISPSTLTIAPGAKKRVSISVTSDASLNSKLVPVYSGFIKVTSSSGEVAGIPYAGVATKMNDIPIADPSLNIYDNGYAFGVVPYSGPGKTSSGSIDLYKPSVGSVPFYYWSNTWSSKVIRIDIVSVNGTNPAFAAGLATVGSMAGFPWTWEARSLAGYYYANSFDGLLADETLVKSGVYKMVLRLAKAFADPARGREYETFETPPFYMDME</sequence>
<keyword evidence="16" id="KW-1185">Reference proteome</keyword>
<accession>A0A8H7T2V0</accession>
<evidence type="ECO:0000256" key="10">
    <source>
        <dbReference type="RuleBase" id="RU003355"/>
    </source>
</evidence>
<feature type="domain" description="C5a peptidase/Subtilisin-like protease SBT2-like Fn3-like" evidence="14">
    <location>
        <begin position="612"/>
        <end position="729"/>
    </location>
</feature>
<feature type="active site" description="Charge relay system" evidence="8 9">
    <location>
        <position position="534"/>
    </location>
</feature>
<dbReference type="InterPro" id="IPR003137">
    <property type="entry name" value="PA_domain"/>
</dbReference>
<keyword evidence="5 11" id="KW-0732">Signal</keyword>